<accession>A0A5C5YZW7</accession>
<reference evidence="1 2" key="1">
    <citation type="submission" date="2019-02" db="EMBL/GenBank/DDBJ databases">
        <title>Deep-cultivation of Planctomycetes and their phenomic and genomic characterization uncovers novel biology.</title>
        <authorList>
            <person name="Wiegand S."/>
            <person name="Jogler M."/>
            <person name="Boedeker C."/>
            <person name="Pinto D."/>
            <person name="Vollmers J."/>
            <person name="Rivas-Marin E."/>
            <person name="Kohn T."/>
            <person name="Peeters S.H."/>
            <person name="Heuer A."/>
            <person name="Rast P."/>
            <person name="Oberbeckmann S."/>
            <person name="Bunk B."/>
            <person name="Jeske O."/>
            <person name="Meyerdierks A."/>
            <person name="Storesund J.E."/>
            <person name="Kallscheuer N."/>
            <person name="Luecker S."/>
            <person name="Lage O.M."/>
            <person name="Pohl T."/>
            <person name="Merkel B.J."/>
            <person name="Hornburger P."/>
            <person name="Mueller R.-W."/>
            <person name="Bruemmer F."/>
            <person name="Labrenz M."/>
            <person name="Spormann A.M."/>
            <person name="Op Den Camp H."/>
            <person name="Overmann J."/>
            <person name="Amann R."/>
            <person name="Jetten M.S.M."/>
            <person name="Mascher T."/>
            <person name="Medema M.H."/>
            <person name="Devos D.P."/>
            <person name="Kaster A.-K."/>
            <person name="Ovreas L."/>
            <person name="Rohde M."/>
            <person name="Galperin M.Y."/>
            <person name="Jogler C."/>
        </authorList>
    </citation>
    <scope>NUCLEOTIDE SEQUENCE [LARGE SCALE GENOMIC DNA]</scope>
    <source>
        <strain evidence="1 2">CA13</strain>
    </source>
</reference>
<evidence type="ECO:0000313" key="1">
    <source>
        <dbReference type="EMBL" id="TWT80121.1"/>
    </source>
</evidence>
<organism evidence="1 2">
    <name type="scientific">Novipirellula herctigrandis</name>
    <dbReference type="NCBI Taxonomy" id="2527986"/>
    <lineage>
        <taxon>Bacteria</taxon>
        <taxon>Pseudomonadati</taxon>
        <taxon>Planctomycetota</taxon>
        <taxon>Planctomycetia</taxon>
        <taxon>Pirellulales</taxon>
        <taxon>Pirellulaceae</taxon>
        <taxon>Novipirellula</taxon>
    </lineage>
</organism>
<proteinExistence type="predicted"/>
<sequence length="87" mass="9336">MGPANGRVIATEPDASACRLRVADTNQISRWALAHGSRDRVAMANPQVIATKPDASACRLMVADSNQISRWALAHGSRDRIGPANRD</sequence>
<dbReference type="AlphaFoldDB" id="A0A5C5YZW7"/>
<keyword evidence="2" id="KW-1185">Reference proteome</keyword>
<name>A0A5C5YZW7_9BACT</name>
<dbReference type="EMBL" id="SJPJ01000001">
    <property type="protein sequence ID" value="TWT80121.1"/>
    <property type="molecule type" value="Genomic_DNA"/>
</dbReference>
<gene>
    <name evidence="1" type="ORF">CA13_15340</name>
</gene>
<comment type="caution">
    <text evidence="1">The sequence shown here is derived from an EMBL/GenBank/DDBJ whole genome shotgun (WGS) entry which is preliminary data.</text>
</comment>
<evidence type="ECO:0000313" key="2">
    <source>
        <dbReference type="Proteomes" id="UP000315010"/>
    </source>
</evidence>
<dbReference type="Proteomes" id="UP000315010">
    <property type="component" value="Unassembled WGS sequence"/>
</dbReference>
<protein>
    <submittedName>
        <fullName evidence="1">Uncharacterized protein</fullName>
    </submittedName>
</protein>